<gene>
    <name evidence="8" type="ORF">PVAG01_11041</name>
</gene>
<feature type="region of interest" description="Disordered" evidence="6">
    <location>
        <begin position="114"/>
        <end position="145"/>
    </location>
</feature>
<dbReference type="Pfam" id="PF04383">
    <property type="entry name" value="KilA-N"/>
    <property type="match status" value="1"/>
</dbReference>
<dbReference type="Gene3D" id="1.25.40.20">
    <property type="entry name" value="Ankyrin repeat-containing domain"/>
    <property type="match status" value="1"/>
</dbReference>
<evidence type="ECO:0000256" key="4">
    <source>
        <dbReference type="ARBA" id="ARBA00023321"/>
    </source>
</evidence>
<feature type="repeat" description="ANK" evidence="5">
    <location>
        <begin position="371"/>
        <end position="403"/>
    </location>
</feature>
<dbReference type="InterPro" id="IPR036770">
    <property type="entry name" value="Ankyrin_rpt-contain_sf"/>
</dbReference>
<dbReference type="InterPro" id="IPR036887">
    <property type="entry name" value="HTH_APSES_sf"/>
</dbReference>
<dbReference type="SMART" id="SM00248">
    <property type="entry name" value="ANK"/>
    <property type="match status" value="4"/>
</dbReference>
<dbReference type="PROSITE" id="PS50088">
    <property type="entry name" value="ANK_REPEAT"/>
    <property type="match status" value="2"/>
</dbReference>
<proteinExistence type="predicted"/>
<dbReference type="PANTHER" id="PTHR43828:SF15">
    <property type="entry name" value="TRANSCRIPTION FACTOR MBP1"/>
    <property type="match status" value="1"/>
</dbReference>
<protein>
    <recommendedName>
        <fullName evidence="7">HTH APSES-type domain-containing protein</fullName>
    </recommendedName>
</protein>
<name>A0ABR4P420_9HELO</name>
<dbReference type="PANTHER" id="PTHR43828">
    <property type="entry name" value="ASPARAGINASE"/>
    <property type="match status" value="1"/>
</dbReference>
<evidence type="ECO:0000256" key="1">
    <source>
        <dbReference type="ARBA" id="ARBA00022737"/>
    </source>
</evidence>
<evidence type="ECO:0000313" key="8">
    <source>
        <dbReference type="EMBL" id="KAL3418031.1"/>
    </source>
</evidence>
<keyword evidence="1" id="KW-0677">Repeat</keyword>
<evidence type="ECO:0000256" key="3">
    <source>
        <dbReference type="ARBA" id="ARBA00023043"/>
    </source>
</evidence>
<dbReference type="InterPro" id="IPR003163">
    <property type="entry name" value="Tscrpt_reg_HTH_APSES-type"/>
</dbReference>
<dbReference type="Gene3D" id="3.10.260.10">
    <property type="entry name" value="Transcription regulator HTH, APSES-type DNA-binding domain"/>
    <property type="match status" value="1"/>
</dbReference>
<evidence type="ECO:0000256" key="5">
    <source>
        <dbReference type="PROSITE-ProRule" id="PRU00023"/>
    </source>
</evidence>
<dbReference type="InterPro" id="IPR018004">
    <property type="entry name" value="KilA/APSES_HTH"/>
</dbReference>
<dbReference type="PROSITE" id="PS50297">
    <property type="entry name" value="ANK_REP_REGION"/>
    <property type="match status" value="2"/>
</dbReference>
<dbReference type="Proteomes" id="UP001629113">
    <property type="component" value="Unassembled WGS sequence"/>
</dbReference>
<keyword evidence="3 5" id="KW-0040">ANK repeat</keyword>
<evidence type="ECO:0000259" key="7">
    <source>
        <dbReference type="PROSITE" id="PS51299"/>
    </source>
</evidence>
<accession>A0ABR4P420</accession>
<reference evidence="8 9" key="1">
    <citation type="submission" date="2024-06" db="EMBL/GenBank/DDBJ databases">
        <title>Complete genome of Phlyctema vagabunda strain 19-DSS-EL-015.</title>
        <authorList>
            <person name="Fiorenzani C."/>
        </authorList>
    </citation>
    <scope>NUCLEOTIDE SEQUENCE [LARGE SCALE GENOMIC DNA]</scope>
    <source>
        <strain evidence="8 9">19-DSS-EL-015</strain>
    </source>
</reference>
<dbReference type="InterPro" id="IPR002110">
    <property type="entry name" value="Ankyrin_rpt"/>
</dbReference>
<keyword evidence="9" id="KW-1185">Reference proteome</keyword>
<keyword evidence="4" id="KW-0183">Conidiation</keyword>
<dbReference type="Pfam" id="PF00023">
    <property type="entry name" value="Ank"/>
    <property type="match status" value="1"/>
</dbReference>
<dbReference type="InterPro" id="IPR051642">
    <property type="entry name" value="SWI6-like"/>
</dbReference>
<dbReference type="SUPFAM" id="SSF54616">
    <property type="entry name" value="DNA-binding domain of Mlu1-box binding protein MBP1"/>
    <property type="match status" value="1"/>
</dbReference>
<organism evidence="8 9">
    <name type="scientific">Phlyctema vagabunda</name>
    <dbReference type="NCBI Taxonomy" id="108571"/>
    <lineage>
        <taxon>Eukaryota</taxon>
        <taxon>Fungi</taxon>
        <taxon>Dikarya</taxon>
        <taxon>Ascomycota</taxon>
        <taxon>Pezizomycotina</taxon>
        <taxon>Leotiomycetes</taxon>
        <taxon>Helotiales</taxon>
        <taxon>Dermateaceae</taxon>
        <taxon>Phlyctema</taxon>
    </lineage>
</organism>
<evidence type="ECO:0000313" key="9">
    <source>
        <dbReference type="Proteomes" id="UP001629113"/>
    </source>
</evidence>
<dbReference type="SUPFAM" id="SSF48403">
    <property type="entry name" value="Ankyrin repeat"/>
    <property type="match status" value="1"/>
</dbReference>
<keyword evidence="2" id="KW-0749">Sporulation</keyword>
<feature type="repeat" description="ANK" evidence="5">
    <location>
        <begin position="250"/>
        <end position="282"/>
    </location>
</feature>
<evidence type="ECO:0000256" key="2">
    <source>
        <dbReference type="ARBA" id="ARBA00022969"/>
    </source>
</evidence>
<feature type="region of interest" description="Disordered" evidence="6">
    <location>
        <begin position="177"/>
        <end position="208"/>
    </location>
</feature>
<sequence>MVKPSSPGVYTATYSNIPVYEYQFGENLKEHVMRRRHDDWINATHILKAAGFDKPARTRILEREVQKELHEKVQGGYGKYQGTWVPLEQGQALAQRNNVYEKIRTIFEFIPGNISPPPAPKHTTNKPKVPKKPAVPKWSNKPVAPPVRAPVEETYENVSTQMNEDETPDDTTVASASFMDEDERYDMSHQSTGHRKRKRDEEPIPNPIEQAHRMYSDDLLDYFLMSHEQDIVSKPEPPPNFQPDWSIDSDGNTAMHWASAMGDVDIMKQLKRFGANLGCPNVRGETPLMRAVLFTNCQDKQTMPAVVNQLIETMDTVDLCQATALHHAAMMNASKQKHHCARYYLDIIINKIQEVFEPEHVQRLLDAQDIDGNTALHIAAKWKARKCVRALMGRGASCDIPNAEGVTAEELIQDLNESRRERLPQASSSPFAPESQRHISFADAIGKDTSRHTVAHHSEAAMSIESKITPAVLEKFQDLAKSFDEELIDRGHSENEAKRILSSTHVELAIIREQLMEIGMQEHMAEEQTEADKEEYEQLQSTVLSLIEQQQQLQLVDMVEQEEAMSNGHMNSDSLQERIMLAQKLIEEQTRRQTFVTEYSIALAMAGGENGELYRKLIANCVGMDVDVIDEGLDDILEQLEADQHNREMEIVTADD</sequence>
<dbReference type="SMART" id="SM01252">
    <property type="entry name" value="KilA-N"/>
    <property type="match status" value="1"/>
</dbReference>
<feature type="domain" description="HTH APSES-type" evidence="7">
    <location>
        <begin position="9"/>
        <end position="118"/>
    </location>
</feature>
<evidence type="ECO:0000256" key="6">
    <source>
        <dbReference type="SAM" id="MobiDB-lite"/>
    </source>
</evidence>
<dbReference type="Pfam" id="PF12796">
    <property type="entry name" value="Ank_2"/>
    <property type="match status" value="1"/>
</dbReference>
<dbReference type="PROSITE" id="PS51299">
    <property type="entry name" value="HTH_APSES"/>
    <property type="match status" value="1"/>
</dbReference>
<comment type="caution">
    <text evidence="8">The sequence shown here is derived from an EMBL/GenBank/DDBJ whole genome shotgun (WGS) entry which is preliminary data.</text>
</comment>
<dbReference type="EMBL" id="JBFCZG010000010">
    <property type="protein sequence ID" value="KAL3418031.1"/>
    <property type="molecule type" value="Genomic_DNA"/>
</dbReference>